<name>A0A540MTC5_MALBA</name>
<organism evidence="2 3">
    <name type="scientific">Malus baccata</name>
    <name type="common">Siberian crab apple</name>
    <name type="synonym">Pyrus baccata</name>
    <dbReference type="NCBI Taxonomy" id="106549"/>
    <lineage>
        <taxon>Eukaryota</taxon>
        <taxon>Viridiplantae</taxon>
        <taxon>Streptophyta</taxon>
        <taxon>Embryophyta</taxon>
        <taxon>Tracheophyta</taxon>
        <taxon>Spermatophyta</taxon>
        <taxon>Magnoliopsida</taxon>
        <taxon>eudicotyledons</taxon>
        <taxon>Gunneridae</taxon>
        <taxon>Pentapetalae</taxon>
        <taxon>rosids</taxon>
        <taxon>fabids</taxon>
        <taxon>Rosales</taxon>
        <taxon>Rosaceae</taxon>
        <taxon>Amygdaloideae</taxon>
        <taxon>Maleae</taxon>
        <taxon>Malus</taxon>
    </lineage>
</organism>
<gene>
    <name evidence="2" type="ORF">C1H46_012347</name>
</gene>
<evidence type="ECO:0000313" key="2">
    <source>
        <dbReference type="EMBL" id="TQE02028.1"/>
    </source>
</evidence>
<accession>A0A540MTC5</accession>
<sequence>MPELRRGVRRGRARVASKPSDPPLRSRRTRATVAREAAAEAVVRPGRGWL</sequence>
<protein>
    <submittedName>
        <fullName evidence="2">Uncharacterized protein</fullName>
    </submittedName>
</protein>
<reference evidence="2 3" key="1">
    <citation type="journal article" date="2019" name="G3 (Bethesda)">
        <title>Sequencing of a Wild Apple (Malus baccata) Genome Unravels the Differences Between Cultivated and Wild Apple Species Regarding Disease Resistance and Cold Tolerance.</title>
        <authorList>
            <person name="Chen X."/>
        </authorList>
    </citation>
    <scope>NUCLEOTIDE SEQUENCE [LARGE SCALE GENOMIC DNA]</scope>
    <source>
        <strain evidence="3">cv. Shandingzi</strain>
        <tissue evidence="2">Leaves</tissue>
    </source>
</reference>
<dbReference type="EMBL" id="VIEB01000184">
    <property type="protein sequence ID" value="TQE02028.1"/>
    <property type="molecule type" value="Genomic_DNA"/>
</dbReference>
<keyword evidence="3" id="KW-1185">Reference proteome</keyword>
<evidence type="ECO:0000256" key="1">
    <source>
        <dbReference type="SAM" id="MobiDB-lite"/>
    </source>
</evidence>
<evidence type="ECO:0000313" key="3">
    <source>
        <dbReference type="Proteomes" id="UP000315295"/>
    </source>
</evidence>
<comment type="caution">
    <text evidence="2">The sequence shown here is derived from an EMBL/GenBank/DDBJ whole genome shotgun (WGS) entry which is preliminary data.</text>
</comment>
<proteinExistence type="predicted"/>
<dbReference type="AlphaFoldDB" id="A0A540MTC5"/>
<dbReference type="Proteomes" id="UP000315295">
    <property type="component" value="Unassembled WGS sequence"/>
</dbReference>
<feature type="region of interest" description="Disordered" evidence="1">
    <location>
        <begin position="1"/>
        <end position="39"/>
    </location>
</feature>